<reference evidence="1" key="1">
    <citation type="submission" date="2021-02" db="EMBL/GenBank/DDBJ databases">
        <authorList>
            <person name="Nowell W R."/>
        </authorList>
    </citation>
    <scope>NUCLEOTIDE SEQUENCE</scope>
</reference>
<accession>A0A815EHK2</accession>
<keyword evidence="2" id="KW-1185">Reference proteome</keyword>
<proteinExistence type="predicted"/>
<dbReference type="AlphaFoldDB" id="A0A815EHK2"/>
<evidence type="ECO:0000313" key="2">
    <source>
        <dbReference type="Proteomes" id="UP000663828"/>
    </source>
</evidence>
<protein>
    <submittedName>
        <fullName evidence="1">Uncharacterized protein</fullName>
    </submittedName>
</protein>
<sequence>MAKNLSLDYQISNHRKRVASPSTVRSRSAEQIHRDRKVDCRNRLETNRRNVLCSIMEKELRQEQTTQRIRMLHFLDNLKRKHPLAHYFLPHVLSSDVHDLLTPIDFHLIQSRILVTSNDTTASNYDKRSRSLLTKISEENNVFIPQDTQQLTKSGGDMKVSEKHPVNNDAFSIRYQQLQLAIHTHKITGRRPVDDQMKNIVTNTRNERIRAALQRCQQAKLRDVYESERKVNESDLVTRVNLFLK</sequence>
<name>A0A815EHK2_ADIRI</name>
<organism evidence="1 2">
    <name type="scientific">Adineta ricciae</name>
    <name type="common">Rotifer</name>
    <dbReference type="NCBI Taxonomy" id="249248"/>
    <lineage>
        <taxon>Eukaryota</taxon>
        <taxon>Metazoa</taxon>
        <taxon>Spiralia</taxon>
        <taxon>Gnathifera</taxon>
        <taxon>Rotifera</taxon>
        <taxon>Eurotatoria</taxon>
        <taxon>Bdelloidea</taxon>
        <taxon>Adinetida</taxon>
        <taxon>Adinetidae</taxon>
        <taxon>Adineta</taxon>
    </lineage>
</organism>
<comment type="caution">
    <text evidence="1">The sequence shown here is derived from an EMBL/GenBank/DDBJ whole genome shotgun (WGS) entry which is preliminary data.</text>
</comment>
<dbReference type="Proteomes" id="UP000663828">
    <property type="component" value="Unassembled WGS sequence"/>
</dbReference>
<dbReference type="EMBL" id="CAJNOR010002588">
    <property type="protein sequence ID" value="CAF1315198.1"/>
    <property type="molecule type" value="Genomic_DNA"/>
</dbReference>
<gene>
    <name evidence="1" type="ORF">XAT740_LOCUS29603</name>
</gene>
<evidence type="ECO:0000313" key="1">
    <source>
        <dbReference type="EMBL" id="CAF1315198.1"/>
    </source>
</evidence>